<keyword evidence="3" id="KW-0966">Cell projection</keyword>
<feature type="region of interest" description="Disordered" evidence="2">
    <location>
        <begin position="43"/>
        <end position="63"/>
    </location>
</feature>
<dbReference type="AlphaFoldDB" id="A0A1R3WE77"/>
<dbReference type="STRING" id="515897.SAMN05421849_0331"/>
<evidence type="ECO:0000256" key="1">
    <source>
        <dbReference type="SAM" id="Coils"/>
    </source>
</evidence>
<feature type="coiled-coil region" evidence="1">
    <location>
        <begin position="68"/>
        <end position="126"/>
    </location>
</feature>
<gene>
    <name evidence="3" type="ORF">SAMN05421849_0331</name>
</gene>
<evidence type="ECO:0000313" key="4">
    <source>
        <dbReference type="Proteomes" id="UP000192455"/>
    </source>
</evidence>
<evidence type="ECO:0000256" key="2">
    <source>
        <dbReference type="SAM" id="MobiDB-lite"/>
    </source>
</evidence>
<dbReference type="Gene3D" id="1.10.220.30">
    <property type="match status" value="1"/>
</dbReference>
<dbReference type="SUPFAM" id="SSF158791">
    <property type="entry name" value="MgtE N-terminal domain-like"/>
    <property type="match status" value="1"/>
</dbReference>
<keyword evidence="1" id="KW-0175">Coiled coil</keyword>
<dbReference type="RefSeq" id="WP_076646676.1">
    <property type="nucleotide sequence ID" value="NZ_FTPS01000001.1"/>
</dbReference>
<dbReference type="OrthoDB" id="9791432at2"/>
<organism evidence="3 4">
    <name type="scientific">Pontibaca methylaminivorans</name>
    <dbReference type="NCBI Taxonomy" id="515897"/>
    <lineage>
        <taxon>Bacteria</taxon>
        <taxon>Pseudomonadati</taxon>
        <taxon>Pseudomonadota</taxon>
        <taxon>Alphaproteobacteria</taxon>
        <taxon>Rhodobacterales</taxon>
        <taxon>Roseobacteraceae</taxon>
        <taxon>Pontibaca</taxon>
    </lineage>
</organism>
<dbReference type="EMBL" id="FTPS01000001">
    <property type="protein sequence ID" value="SIT75462.1"/>
    <property type="molecule type" value="Genomic_DNA"/>
</dbReference>
<proteinExistence type="predicted"/>
<evidence type="ECO:0000313" key="3">
    <source>
        <dbReference type="EMBL" id="SIT75462.1"/>
    </source>
</evidence>
<sequence length="196" mass="20704">MSRPLPAAGKRARLGTLSLVATFLIGSALIRAGLGIGPAISAEPEPRDAGAEAAETVPRAGADPGSLLARLQERERKLAERERRIEDRSRALEQADAALRQKLVALESAEERLRATIAMAEGASEDDISGLTAVYERMKPRESAALFETMTPEFAAGFLSRMRPEAAAAILSGLSPEAAYAVSVVLAGRNANVPTQ</sequence>
<accession>A0A1R3WE77</accession>
<name>A0A1R3WE77_9RHOB</name>
<keyword evidence="3" id="KW-0282">Flagellum</keyword>
<protein>
    <submittedName>
        <fullName evidence="3">Flagellar motility protein MotE, a chaperone for MotC folding</fullName>
    </submittedName>
</protein>
<keyword evidence="3" id="KW-0969">Cilium</keyword>
<dbReference type="Proteomes" id="UP000192455">
    <property type="component" value="Unassembled WGS sequence"/>
</dbReference>
<reference evidence="3 4" key="1">
    <citation type="submission" date="2017-01" db="EMBL/GenBank/DDBJ databases">
        <authorList>
            <person name="Mah S.A."/>
            <person name="Swanson W.J."/>
            <person name="Moy G.W."/>
            <person name="Vacquier V.D."/>
        </authorList>
    </citation>
    <scope>NUCLEOTIDE SEQUENCE [LARGE SCALE GENOMIC DNA]</scope>
    <source>
        <strain evidence="3 4">DSM 21219</strain>
    </source>
</reference>
<keyword evidence="4" id="KW-1185">Reference proteome</keyword>